<dbReference type="STRING" id="159449.B4N89_07170"/>
<keyword evidence="2" id="KW-0813">Transport</keyword>
<evidence type="ECO:0000313" key="9">
    <source>
        <dbReference type="Proteomes" id="UP000190037"/>
    </source>
</evidence>
<dbReference type="Pfam" id="PF00497">
    <property type="entry name" value="SBP_bac_3"/>
    <property type="match status" value="1"/>
</dbReference>
<dbReference type="GO" id="GO:0006865">
    <property type="term" value="P:amino acid transport"/>
    <property type="evidence" value="ECO:0007669"/>
    <property type="project" value="TreeGrafter"/>
</dbReference>
<feature type="chain" id="PRO_5013250430" evidence="6">
    <location>
        <begin position="24"/>
        <end position="316"/>
    </location>
</feature>
<dbReference type="Proteomes" id="UP000190037">
    <property type="component" value="Unassembled WGS sequence"/>
</dbReference>
<dbReference type="PROSITE" id="PS01039">
    <property type="entry name" value="SBP_BACTERIAL_3"/>
    <property type="match status" value="1"/>
</dbReference>
<dbReference type="CDD" id="cd13690">
    <property type="entry name" value="PBP2_GluB"/>
    <property type="match status" value="1"/>
</dbReference>
<dbReference type="SMART" id="SM00062">
    <property type="entry name" value="PBPb"/>
    <property type="match status" value="1"/>
</dbReference>
<dbReference type="GO" id="GO:0030288">
    <property type="term" value="C:outer membrane-bounded periplasmic space"/>
    <property type="evidence" value="ECO:0007669"/>
    <property type="project" value="TreeGrafter"/>
</dbReference>
<evidence type="ECO:0000256" key="1">
    <source>
        <dbReference type="ARBA" id="ARBA00010333"/>
    </source>
</evidence>
<sequence>MKMRSSVAVAGIAVLALFGTACGKDGSPEAKTPAGSTGGSQGAPGAPGGAAPELPTYTPKTGVALTGSKTFDAAKSRGKLIVGAKEDQPFLGSKDPATGKVSGFDIEIAKMIAADLGFGPDKIEFKAIASTNRENALVNGDIDYYVGTYSINDKRKQQVSFAGPYYIAGQSLLVRKNETAITGKDTIKGKTVCSAKGSTPLQNLQANFPDTTTRVFDTYSLCVESLLSNQVDAVSTDDAILKGYAAKDPKSLKVVGEPFTTENYGVGLNKDDSVFRNAVSDALEAHEKNGDWKKAYDATLGLSGSAAPAIPALVRY</sequence>
<dbReference type="eggNOG" id="COG0834">
    <property type="taxonomic scope" value="Bacteria"/>
</dbReference>
<comment type="similarity">
    <text evidence="1 4">Belongs to the bacterial solute-binding protein 3 family.</text>
</comment>
<feature type="signal peptide" evidence="6">
    <location>
        <begin position="1"/>
        <end position="23"/>
    </location>
</feature>
<reference evidence="8 9" key="1">
    <citation type="submission" date="2017-03" db="EMBL/GenBank/DDBJ databases">
        <title>Draft genome sequence of Streptomyces scabrisporus NF3, endophyte isolated from Amphipterygium adstringens.</title>
        <authorList>
            <person name="Vazquez M."/>
            <person name="Ceapa C.D."/>
            <person name="Rodriguez Luna D."/>
            <person name="Sanchez Esquivel S."/>
        </authorList>
    </citation>
    <scope>NUCLEOTIDE SEQUENCE [LARGE SCALE GENOMIC DNA]</scope>
    <source>
        <strain evidence="8 9">NF3</strain>
    </source>
</reference>
<evidence type="ECO:0000313" key="8">
    <source>
        <dbReference type="EMBL" id="OPC80765.1"/>
    </source>
</evidence>
<dbReference type="PANTHER" id="PTHR30085:SF6">
    <property type="entry name" value="ABC TRANSPORTER GLUTAMINE-BINDING PROTEIN GLNH"/>
    <property type="match status" value="1"/>
</dbReference>
<keyword evidence="3 6" id="KW-0732">Signal</keyword>
<dbReference type="OrthoDB" id="9807888at2"/>
<proteinExistence type="inferred from homology"/>
<evidence type="ECO:0000256" key="4">
    <source>
        <dbReference type="RuleBase" id="RU003744"/>
    </source>
</evidence>
<dbReference type="Gene3D" id="3.40.190.10">
    <property type="entry name" value="Periplasmic binding protein-like II"/>
    <property type="match status" value="2"/>
</dbReference>
<feature type="domain" description="Solute-binding protein family 3/N-terminal" evidence="7">
    <location>
        <begin position="79"/>
        <end position="303"/>
    </location>
</feature>
<evidence type="ECO:0000256" key="5">
    <source>
        <dbReference type="SAM" id="MobiDB-lite"/>
    </source>
</evidence>
<dbReference type="AlphaFoldDB" id="A0A1T3NVI0"/>
<feature type="region of interest" description="Disordered" evidence="5">
    <location>
        <begin position="26"/>
        <end position="58"/>
    </location>
</feature>
<evidence type="ECO:0000256" key="6">
    <source>
        <dbReference type="SAM" id="SignalP"/>
    </source>
</evidence>
<dbReference type="InterPro" id="IPR018313">
    <property type="entry name" value="SBP_3_CS"/>
</dbReference>
<comment type="caution">
    <text evidence="8">The sequence shown here is derived from an EMBL/GenBank/DDBJ whole genome shotgun (WGS) entry which is preliminary data.</text>
</comment>
<dbReference type="EMBL" id="MWQN01000001">
    <property type="protein sequence ID" value="OPC80765.1"/>
    <property type="molecule type" value="Genomic_DNA"/>
</dbReference>
<dbReference type="GO" id="GO:0005576">
    <property type="term" value="C:extracellular region"/>
    <property type="evidence" value="ECO:0007669"/>
    <property type="project" value="TreeGrafter"/>
</dbReference>
<dbReference type="SUPFAM" id="SSF53850">
    <property type="entry name" value="Periplasmic binding protein-like II"/>
    <property type="match status" value="1"/>
</dbReference>
<gene>
    <name evidence="8" type="ORF">B4N89_07170</name>
</gene>
<accession>A0A1T3NVI0</accession>
<evidence type="ECO:0000256" key="2">
    <source>
        <dbReference type="ARBA" id="ARBA00022448"/>
    </source>
</evidence>
<dbReference type="InterPro" id="IPR051455">
    <property type="entry name" value="Bact_solute-bind_prot3"/>
</dbReference>
<feature type="compositionally biased region" description="Gly residues" evidence="5">
    <location>
        <begin position="36"/>
        <end position="48"/>
    </location>
</feature>
<evidence type="ECO:0000259" key="7">
    <source>
        <dbReference type="SMART" id="SM00062"/>
    </source>
</evidence>
<dbReference type="RefSeq" id="WP_078975018.1">
    <property type="nucleotide sequence ID" value="NZ_MWQN01000001.1"/>
</dbReference>
<protein>
    <submittedName>
        <fullName evidence="8">ABC transporter substrate-binding protein</fullName>
    </submittedName>
</protein>
<keyword evidence="9" id="KW-1185">Reference proteome</keyword>
<dbReference type="PROSITE" id="PS51257">
    <property type="entry name" value="PROKAR_LIPOPROTEIN"/>
    <property type="match status" value="1"/>
</dbReference>
<organism evidence="8 9">
    <name type="scientific">Embleya scabrispora</name>
    <dbReference type="NCBI Taxonomy" id="159449"/>
    <lineage>
        <taxon>Bacteria</taxon>
        <taxon>Bacillati</taxon>
        <taxon>Actinomycetota</taxon>
        <taxon>Actinomycetes</taxon>
        <taxon>Kitasatosporales</taxon>
        <taxon>Streptomycetaceae</taxon>
        <taxon>Embleya</taxon>
    </lineage>
</organism>
<dbReference type="InterPro" id="IPR001638">
    <property type="entry name" value="Solute-binding_3/MltF_N"/>
</dbReference>
<name>A0A1T3NVI0_9ACTN</name>
<evidence type="ECO:0000256" key="3">
    <source>
        <dbReference type="ARBA" id="ARBA00022729"/>
    </source>
</evidence>
<dbReference type="PANTHER" id="PTHR30085">
    <property type="entry name" value="AMINO ACID ABC TRANSPORTER PERMEASE"/>
    <property type="match status" value="1"/>
</dbReference>